<dbReference type="GeneID" id="29071436"/>
<keyword evidence="4 9" id="KW-0496">Mitochondrion</keyword>
<sequence length="139" mass="16588">MPQLDRTIIFPQIFWFFLIFIFIYIVILHFFFPKFLNSLKLRKQLLEFNGSLANEFMSKTNQDQLNILINLNKNLKKIKNSIYLNINKINIIFLNSNLTNPLQLTNRVKNTLQKGILFCNKHILNSIKLYPSSFNYKKN</sequence>
<name>A0A1C8XRS8_9FLOR</name>
<accession>A0A1C8XRS8</accession>
<evidence type="ECO:0000313" key="9">
    <source>
        <dbReference type="EMBL" id="AOH77198.1"/>
    </source>
</evidence>
<evidence type="ECO:0000259" key="8">
    <source>
        <dbReference type="Pfam" id="PF02326"/>
    </source>
</evidence>
<dbReference type="RefSeq" id="YP_009295186.1">
    <property type="nucleotide sequence ID" value="NC_031160.1"/>
</dbReference>
<keyword evidence="3 7" id="KW-1133">Transmembrane helix</keyword>
<dbReference type="EMBL" id="KX247283">
    <property type="protein sequence ID" value="AOH77198.1"/>
    <property type="molecule type" value="Genomic_DNA"/>
</dbReference>
<evidence type="ECO:0000256" key="1">
    <source>
        <dbReference type="ARBA" id="ARBA00004325"/>
    </source>
</evidence>
<evidence type="ECO:0000256" key="7">
    <source>
        <dbReference type="SAM" id="Phobius"/>
    </source>
</evidence>
<proteinExistence type="predicted"/>
<protein>
    <submittedName>
        <fullName evidence="9">ATP synthase F0 subunit 8</fullName>
    </submittedName>
</protein>
<dbReference type="AlphaFoldDB" id="A0A1C8XRS8"/>
<evidence type="ECO:0000256" key="3">
    <source>
        <dbReference type="ARBA" id="ARBA00022989"/>
    </source>
</evidence>
<feature type="transmembrane region" description="Helical" evidence="7">
    <location>
        <begin position="12"/>
        <end position="32"/>
    </location>
</feature>
<keyword evidence="5 7" id="KW-0472">Membrane</keyword>
<evidence type="ECO:0000256" key="4">
    <source>
        <dbReference type="ARBA" id="ARBA00023128"/>
    </source>
</evidence>
<dbReference type="GO" id="GO:0006754">
    <property type="term" value="P:ATP biosynthetic process"/>
    <property type="evidence" value="ECO:0007669"/>
    <property type="project" value="UniProtKB-KW"/>
</dbReference>
<dbReference type="InterPro" id="IPR003319">
    <property type="entry name" value="YMF19-like_N"/>
</dbReference>
<organism evidence="9">
    <name type="scientific">Dasya binghamiae</name>
    <dbReference type="NCBI Taxonomy" id="1896963"/>
    <lineage>
        <taxon>Eukaryota</taxon>
        <taxon>Rhodophyta</taxon>
        <taxon>Florideophyceae</taxon>
        <taxon>Rhodymeniophycidae</taxon>
        <taxon>Ceramiales</taxon>
        <taxon>Dasyaceae</taxon>
        <taxon>Dasya</taxon>
    </lineage>
</organism>
<dbReference type="GO" id="GO:0031966">
    <property type="term" value="C:mitochondrial membrane"/>
    <property type="evidence" value="ECO:0007669"/>
    <property type="project" value="UniProtKB-SubCell"/>
</dbReference>
<keyword evidence="2 7" id="KW-0812">Transmembrane</keyword>
<feature type="domain" description="ATP synthase YMF19-like N-terminal" evidence="8">
    <location>
        <begin position="2"/>
        <end position="79"/>
    </location>
</feature>
<evidence type="ECO:0000256" key="6">
    <source>
        <dbReference type="ARBA" id="ARBA00023310"/>
    </source>
</evidence>
<reference evidence="9" key="1">
    <citation type="journal article" date="2016" name="Mitochondrial DNA Part B Resour">
        <title>Organellar genome analysis of the marine red alga Dasya binghamiae (Dasyaceae, Rhodophyta) reveals an uncharacteristic florideophyte mitogenome structure.</title>
        <authorList>
            <person name="Tamayo D.A."/>
            <person name="Hughey J.R."/>
        </authorList>
    </citation>
    <scope>NUCLEOTIDE SEQUENCE</scope>
</reference>
<comment type="subcellular location">
    <subcellularLocation>
        <location evidence="1">Mitochondrion membrane</location>
    </subcellularLocation>
</comment>
<gene>
    <name evidence="9" type="primary">atp8</name>
</gene>
<evidence type="ECO:0000256" key="2">
    <source>
        <dbReference type="ARBA" id="ARBA00022692"/>
    </source>
</evidence>
<keyword evidence="6" id="KW-0066">ATP synthesis</keyword>
<dbReference type="Pfam" id="PF02326">
    <property type="entry name" value="YMF19"/>
    <property type="match status" value="1"/>
</dbReference>
<evidence type="ECO:0000256" key="5">
    <source>
        <dbReference type="ARBA" id="ARBA00023136"/>
    </source>
</evidence>
<geneLocation type="mitochondrion" evidence="9"/>